<dbReference type="Proteomes" id="UP001499841">
    <property type="component" value="Unassembled WGS sequence"/>
</dbReference>
<comment type="caution">
    <text evidence="4">The sequence shown here is derived from an EMBL/GenBank/DDBJ whole genome shotgun (WGS) entry which is preliminary data.</text>
</comment>
<dbReference type="InterPro" id="IPR002645">
    <property type="entry name" value="STAS_dom"/>
</dbReference>
<dbReference type="Gene3D" id="3.30.750.24">
    <property type="entry name" value="STAS domain"/>
    <property type="match status" value="1"/>
</dbReference>
<evidence type="ECO:0000259" key="3">
    <source>
        <dbReference type="PROSITE" id="PS50801"/>
    </source>
</evidence>
<evidence type="ECO:0000256" key="1">
    <source>
        <dbReference type="ARBA" id="ARBA00009013"/>
    </source>
</evidence>
<organism evidence="4 5">
    <name type="scientific">Georgenia daeguensis</name>
    <dbReference type="NCBI Taxonomy" id="908355"/>
    <lineage>
        <taxon>Bacteria</taxon>
        <taxon>Bacillati</taxon>
        <taxon>Actinomycetota</taxon>
        <taxon>Actinomycetes</taxon>
        <taxon>Micrococcales</taxon>
        <taxon>Bogoriellaceae</taxon>
        <taxon>Georgenia</taxon>
    </lineage>
</organism>
<dbReference type="RefSeq" id="WP_345044244.1">
    <property type="nucleotide sequence ID" value="NZ_BAABBA010000024.1"/>
</dbReference>
<protein>
    <recommendedName>
        <fullName evidence="2">Anti-sigma factor antagonist</fullName>
    </recommendedName>
</protein>
<accession>A0ABP6UJQ8</accession>
<dbReference type="InterPro" id="IPR003658">
    <property type="entry name" value="Anti-sigma_ant"/>
</dbReference>
<dbReference type="PANTHER" id="PTHR33495:SF2">
    <property type="entry name" value="ANTI-SIGMA FACTOR ANTAGONIST TM_1081-RELATED"/>
    <property type="match status" value="1"/>
</dbReference>
<evidence type="ECO:0000313" key="4">
    <source>
        <dbReference type="EMBL" id="GAA3509346.1"/>
    </source>
</evidence>
<dbReference type="InterPro" id="IPR036513">
    <property type="entry name" value="STAS_dom_sf"/>
</dbReference>
<proteinExistence type="inferred from homology"/>
<dbReference type="EMBL" id="BAABBA010000024">
    <property type="protein sequence ID" value="GAA3509346.1"/>
    <property type="molecule type" value="Genomic_DNA"/>
</dbReference>
<reference evidence="5" key="1">
    <citation type="journal article" date="2019" name="Int. J. Syst. Evol. Microbiol.">
        <title>The Global Catalogue of Microorganisms (GCM) 10K type strain sequencing project: providing services to taxonomists for standard genome sequencing and annotation.</title>
        <authorList>
            <consortium name="The Broad Institute Genomics Platform"/>
            <consortium name="The Broad Institute Genome Sequencing Center for Infectious Disease"/>
            <person name="Wu L."/>
            <person name="Ma J."/>
        </authorList>
    </citation>
    <scope>NUCLEOTIDE SEQUENCE [LARGE SCALE GENOMIC DNA]</scope>
    <source>
        <strain evidence="5">JCM 17459</strain>
    </source>
</reference>
<dbReference type="NCBIfam" id="TIGR00377">
    <property type="entry name" value="ant_ant_sig"/>
    <property type="match status" value="1"/>
</dbReference>
<keyword evidence="5" id="KW-1185">Reference proteome</keyword>
<dbReference type="PANTHER" id="PTHR33495">
    <property type="entry name" value="ANTI-SIGMA FACTOR ANTAGONIST TM_1081-RELATED-RELATED"/>
    <property type="match status" value="1"/>
</dbReference>
<dbReference type="CDD" id="cd07043">
    <property type="entry name" value="STAS_anti-anti-sigma_factors"/>
    <property type="match status" value="1"/>
</dbReference>
<evidence type="ECO:0000256" key="2">
    <source>
        <dbReference type="RuleBase" id="RU003749"/>
    </source>
</evidence>
<name>A0ABP6UJQ8_9MICO</name>
<dbReference type="SUPFAM" id="SSF52091">
    <property type="entry name" value="SpoIIaa-like"/>
    <property type="match status" value="1"/>
</dbReference>
<sequence>MALRVGERAVGTAWVVSAAGELDGATAGRLRAAVDRALDALPAAVVVDLTAVTFIDSAGVRAVLDRRSVIRALDSRLHVVAGAEQVRAVLELSGLLEGQPLHRELSEVLGADPAGLAAAG</sequence>
<evidence type="ECO:0000313" key="5">
    <source>
        <dbReference type="Proteomes" id="UP001499841"/>
    </source>
</evidence>
<dbReference type="PROSITE" id="PS50801">
    <property type="entry name" value="STAS"/>
    <property type="match status" value="1"/>
</dbReference>
<gene>
    <name evidence="4" type="ORF">GCM10022262_35780</name>
</gene>
<comment type="similarity">
    <text evidence="1 2">Belongs to the anti-sigma-factor antagonist family.</text>
</comment>
<dbReference type="Pfam" id="PF01740">
    <property type="entry name" value="STAS"/>
    <property type="match status" value="1"/>
</dbReference>
<feature type="domain" description="STAS" evidence="3">
    <location>
        <begin position="15"/>
        <end position="112"/>
    </location>
</feature>